<feature type="transmembrane region" description="Helical" evidence="1">
    <location>
        <begin position="12"/>
        <end position="33"/>
    </location>
</feature>
<dbReference type="RefSeq" id="WP_005539523.1">
    <property type="nucleotide sequence ID" value="NZ_JH378829.1"/>
</dbReference>
<dbReference type="OrthoDB" id="2005760at2"/>
<accession>G5GFW8</accession>
<keyword evidence="1" id="KW-1133">Transmembrane helix</keyword>
<name>G5GFW8_9FIRM</name>
<feature type="transmembrane region" description="Helical" evidence="1">
    <location>
        <begin position="306"/>
        <end position="323"/>
    </location>
</feature>
<evidence type="ECO:0000313" key="2">
    <source>
        <dbReference type="EMBL" id="EHI56392.1"/>
    </source>
</evidence>
<feature type="transmembrane region" description="Helical" evidence="1">
    <location>
        <begin position="116"/>
        <end position="134"/>
    </location>
</feature>
<gene>
    <name evidence="2" type="ORF">HMPREF9333_00457</name>
</gene>
<proteinExistence type="predicted"/>
<feature type="transmembrane region" description="Helical" evidence="1">
    <location>
        <begin position="403"/>
        <end position="426"/>
    </location>
</feature>
<feature type="transmembrane region" description="Helical" evidence="1">
    <location>
        <begin position="146"/>
        <end position="166"/>
    </location>
</feature>
<keyword evidence="1" id="KW-0812">Transmembrane</keyword>
<dbReference type="HOGENOM" id="CLU_505001_0_0_9"/>
<comment type="caution">
    <text evidence="2">The sequence shown here is derived from an EMBL/GenBank/DDBJ whole genome shotgun (WGS) entry which is preliminary data.</text>
</comment>
<keyword evidence="3" id="KW-1185">Reference proteome</keyword>
<feature type="transmembrane region" description="Helical" evidence="1">
    <location>
        <begin position="283"/>
        <end position="300"/>
    </location>
</feature>
<dbReference type="PROSITE" id="PS51257">
    <property type="entry name" value="PROKAR_LIPOPROTEIN"/>
    <property type="match status" value="1"/>
</dbReference>
<dbReference type="AlphaFoldDB" id="G5GFW8"/>
<evidence type="ECO:0008006" key="4">
    <source>
        <dbReference type="Google" id="ProtNLM"/>
    </source>
</evidence>
<dbReference type="eggNOG" id="COG5305">
    <property type="taxonomic scope" value="Bacteria"/>
</dbReference>
<dbReference type="EMBL" id="ACZL01000009">
    <property type="protein sequence ID" value="EHI56392.1"/>
    <property type="molecule type" value="Genomic_DNA"/>
</dbReference>
<dbReference type="Proteomes" id="UP000003011">
    <property type="component" value="Unassembled WGS sequence"/>
</dbReference>
<protein>
    <recommendedName>
        <fullName evidence="4">Glycosyltransferase RgtA/B/C/D-like domain-containing protein</fullName>
    </recommendedName>
</protein>
<reference evidence="2 3" key="1">
    <citation type="submission" date="2011-08" db="EMBL/GenBank/DDBJ databases">
        <title>The Genome Sequence of Johnsonella ignava ATCC 51276.</title>
        <authorList>
            <consortium name="The Broad Institute Genome Sequencing Platform"/>
            <person name="Earl A."/>
            <person name="Ward D."/>
            <person name="Feldgarden M."/>
            <person name="Gevers D."/>
            <person name="Izard J."/>
            <person name="Blanton J.M."/>
            <person name="Baranova O.V."/>
            <person name="Dewhirst F.E."/>
            <person name="Young S.K."/>
            <person name="Zeng Q."/>
            <person name="Gargeya S."/>
            <person name="Fitzgerald M."/>
            <person name="Haas B."/>
            <person name="Abouelleil A."/>
            <person name="Alvarado L."/>
            <person name="Arachchi H.M."/>
            <person name="Berlin A."/>
            <person name="Brown A."/>
            <person name="Chapman S.B."/>
            <person name="Chen Z."/>
            <person name="Dunbar C."/>
            <person name="Freedman E."/>
            <person name="Gearin G."/>
            <person name="Gellesch M."/>
            <person name="Goldberg J."/>
            <person name="Griggs A."/>
            <person name="Gujja S."/>
            <person name="Heiman D."/>
            <person name="Howarth C."/>
            <person name="Larson L."/>
            <person name="Lui A."/>
            <person name="MacDonald P.J.P."/>
            <person name="Montmayeur A."/>
            <person name="Murphy C."/>
            <person name="Neiman D."/>
            <person name="Pearson M."/>
            <person name="Priest M."/>
            <person name="Roberts A."/>
            <person name="Saif S."/>
            <person name="Shea T."/>
            <person name="Shenoy N."/>
            <person name="Sisk P."/>
            <person name="Stolte C."/>
            <person name="Sykes S."/>
            <person name="Wortman J."/>
            <person name="Nusbaum C."/>
            <person name="Birren B."/>
        </authorList>
    </citation>
    <scope>NUCLEOTIDE SEQUENCE [LARGE SCALE GENOMIC DNA]</scope>
    <source>
        <strain evidence="2 3">ATCC 51276</strain>
    </source>
</reference>
<evidence type="ECO:0000313" key="3">
    <source>
        <dbReference type="Proteomes" id="UP000003011"/>
    </source>
</evidence>
<organism evidence="2 3">
    <name type="scientific">Johnsonella ignava ATCC 51276</name>
    <dbReference type="NCBI Taxonomy" id="679200"/>
    <lineage>
        <taxon>Bacteria</taxon>
        <taxon>Bacillati</taxon>
        <taxon>Bacillota</taxon>
        <taxon>Clostridia</taxon>
        <taxon>Lachnospirales</taxon>
        <taxon>Lachnospiraceae</taxon>
        <taxon>Johnsonella</taxon>
    </lineage>
</organism>
<feature type="transmembrane region" description="Helical" evidence="1">
    <location>
        <begin position="197"/>
        <end position="228"/>
    </location>
</feature>
<evidence type="ECO:0000256" key="1">
    <source>
        <dbReference type="SAM" id="Phobius"/>
    </source>
</evidence>
<feature type="transmembrane region" description="Helical" evidence="1">
    <location>
        <begin position="344"/>
        <end position="365"/>
    </location>
</feature>
<keyword evidence="1" id="KW-0472">Membrane</keyword>
<feature type="transmembrane region" description="Helical" evidence="1">
    <location>
        <begin position="240"/>
        <end position="262"/>
    </location>
</feature>
<dbReference type="STRING" id="679200.HMPREF9333_00457"/>
<sequence length="559" mass="64941">MINRLKYKKFFVLCFAVSIIYIFFACIKSGYFIDEIYSYGLANSYYKTDISEYDIYDRIIGGEVFYDYLTVNNGEKFNYSSVYSNQIRDVHPPLYYMLLHTVCSFTPGRLLKSNGILLNFIFMYICLFFLYKLCLKIFKKEEYCEYLSLAAAAVYAFSCFAVSTVIYIRMYMMLTMLTVIYAYCHVLLVDEKKYIRLFLFSGFILMLGFLTQYYFIIPAFFISLSYFIYILAKKKFKIAAVYTVIMLVALMLSYAVFPYFVSQLRGDNNTYMQNLSSDLSRGILHRLLYNFISFISNINYGMFGNMKSAALVAYIVISCFAFFEAKIYGSRGKTDKVKLKTSDLFISIAMAVTGLTCIILFAVIWVPASRYYYNIVPFISVIFTYAFYKYFTFISGIGKKKYFICSLVLYLFFSCAGYFISIYGSFSTASGFNTDLKTVYPVEYIYLQHRYVDKFFDDSPDTDCIFITDYKNAAVTQDIYELMQCSRVYICSEERIEEAVKMLSAEKDSIIIIDVGSGLWGSRYNDSEILGRLKDYGFKSRALLYEKELTKAYIVTGSK</sequence>
<feature type="transmembrane region" description="Helical" evidence="1">
    <location>
        <begin position="172"/>
        <end position="190"/>
    </location>
</feature>
<feature type="transmembrane region" description="Helical" evidence="1">
    <location>
        <begin position="371"/>
        <end position="391"/>
    </location>
</feature>